<keyword evidence="1" id="KW-0812">Transmembrane</keyword>
<keyword evidence="1" id="KW-0472">Membrane</keyword>
<feature type="transmembrane region" description="Helical" evidence="1">
    <location>
        <begin position="36"/>
        <end position="55"/>
    </location>
</feature>
<feature type="transmembrane region" description="Helical" evidence="1">
    <location>
        <begin position="7"/>
        <end position="24"/>
    </location>
</feature>
<dbReference type="Proteomes" id="UP000242849">
    <property type="component" value="Unassembled WGS sequence"/>
</dbReference>
<dbReference type="STRING" id="53406.SAMN05421553_3752"/>
<keyword evidence="1" id="KW-1133">Transmembrane helix</keyword>
<dbReference type="AlphaFoldDB" id="A0A1H5F0Y1"/>
<accession>A0A1H5F0Y1</accession>
<keyword evidence="3" id="KW-1185">Reference proteome</keyword>
<sequence>MDGKLTQWLVCVLLFLCGGIFFKLLPSLSLNLQLDWNSLSAIGTLSAVLVSLWLARSSDRKTRREEKQRGELAASRIWPIAGAMNAQLSEFVGWVYFDDLDSSEPISDIRDKFKKLQVFADRISREDVQDTVSLDISVASYLARAIGEIEGVIVSVEREIKEWGQISRLQKEFFRSTWGDAVVNSRDLLLLALPTLEYAAQKAAPLPDWAKIYATEQLEE</sequence>
<reference evidence="3" key="1">
    <citation type="submission" date="2016-10" db="EMBL/GenBank/DDBJ databases">
        <authorList>
            <person name="Varghese N."/>
            <person name="Submissions S."/>
        </authorList>
    </citation>
    <scope>NUCLEOTIDE SEQUENCE [LARGE SCALE GENOMIC DNA]</scope>
    <source>
        <strain evidence="3">DSM 12111</strain>
    </source>
</reference>
<gene>
    <name evidence="2" type="ORF">SAMN05421553_3752</name>
</gene>
<proteinExistence type="predicted"/>
<protein>
    <submittedName>
        <fullName evidence="2">Uncharacterized protein</fullName>
    </submittedName>
</protein>
<dbReference type="RefSeq" id="WP_139272697.1">
    <property type="nucleotide sequence ID" value="NZ_FNSC01000001.1"/>
</dbReference>
<dbReference type="EMBL" id="FNSC01000001">
    <property type="protein sequence ID" value="SED97029.1"/>
    <property type="molecule type" value="Genomic_DNA"/>
</dbReference>
<organism evidence="2 3">
    <name type="scientific">Pseudomonas anguilliseptica</name>
    <dbReference type="NCBI Taxonomy" id="53406"/>
    <lineage>
        <taxon>Bacteria</taxon>
        <taxon>Pseudomonadati</taxon>
        <taxon>Pseudomonadota</taxon>
        <taxon>Gammaproteobacteria</taxon>
        <taxon>Pseudomonadales</taxon>
        <taxon>Pseudomonadaceae</taxon>
        <taxon>Pseudomonas</taxon>
    </lineage>
</organism>
<name>A0A1H5F0Y1_PSEAG</name>
<evidence type="ECO:0000313" key="3">
    <source>
        <dbReference type="Proteomes" id="UP000242849"/>
    </source>
</evidence>
<evidence type="ECO:0000256" key="1">
    <source>
        <dbReference type="SAM" id="Phobius"/>
    </source>
</evidence>
<evidence type="ECO:0000313" key="2">
    <source>
        <dbReference type="EMBL" id="SED97029.1"/>
    </source>
</evidence>